<organism evidence="1 2">
    <name type="scientific">Aneurinibacillus migulanus</name>
    <name type="common">Bacillus migulanus</name>
    <dbReference type="NCBI Taxonomy" id="47500"/>
    <lineage>
        <taxon>Bacteria</taxon>
        <taxon>Bacillati</taxon>
        <taxon>Bacillota</taxon>
        <taxon>Bacilli</taxon>
        <taxon>Bacillales</taxon>
        <taxon>Paenibacillaceae</taxon>
        <taxon>Aneurinibacillus group</taxon>
        <taxon>Aneurinibacillus</taxon>
    </lineage>
</organism>
<accession>A0A0D1XKJ9</accession>
<dbReference type="AlphaFoldDB" id="A0A0D1XKJ9"/>
<keyword evidence="2" id="KW-1185">Reference proteome</keyword>
<protein>
    <submittedName>
        <fullName evidence="1">Uncharacterized protein</fullName>
    </submittedName>
</protein>
<sequence>MKKADRSVYLYQVRQKGRLFFVLHVTAYVDRLYLDCFAFRSTTNKTQKIYVKEQRSIMLFMKTKQPAQIRADCLYVL</sequence>
<proteinExistence type="predicted"/>
<evidence type="ECO:0000313" key="2">
    <source>
        <dbReference type="Proteomes" id="UP000037269"/>
    </source>
</evidence>
<dbReference type="EMBL" id="LGUG01000004">
    <property type="protein sequence ID" value="KON95035.1"/>
    <property type="molecule type" value="Genomic_DNA"/>
</dbReference>
<dbReference type="PATRIC" id="fig|47500.12.peg.3189"/>
<name>A0A0D1XKJ9_ANEMI</name>
<reference evidence="1 2" key="1">
    <citation type="submission" date="2015-07" db="EMBL/GenBank/DDBJ databases">
        <title>Fjat-14205 dsm 2895.</title>
        <authorList>
            <person name="Liu B."/>
            <person name="Wang J."/>
            <person name="Zhu Y."/>
            <person name="Liu G."/>
            <person name="Chen Q."/>
            <person name="Chen Z."/>
            <person name="Lan J."/>
            <person name="Che J."/>
            <person name="Ge C."/>
            <person name="Shi H."/>
            <person name="Pan Z."/>
            <person name="Liu X."/>
        </authorList>
    </citation>
    <scope>NUCLEOTIDE SEQUENCE [LARGE SCALE GENOMIC DNA]</scope>
    <source>
        <strain evidence="1 2">DSM 2895</strain>
    </source>
</reference>
<comment type="caution">
    <text evidence="1">The sequence shown here is derived from an EMBL/GenBank/DDBJ whole genome shotgun (WGS) entry which is preliminary data.</text>
</comment>
<gene>
    <name evidence="1" type="ORF">AF333_05610</name>
</gene>
<evidence type="ECO:0000313" key="1">
    <source>
        <dbReference type="EMBL" id="KON95035.1"/>
    </source>
</evidence>
<dbReference type="Proteomes" id="UP000037269">
    <property type="component" value="Unassembled WGS sequence"/>
</dbReference>